<name>A0A813C1V8_9DINO</name>
<dbReference type="InterPro" id="IPR050307">
    <property type="entry name" value="Sterol_Desaturase_Related"/>
</dbReference>
<evidence type="ECO:0000256" key="1">
    <source>
        <dbReference type="ARBA" id="ARBA00004141"/>
    </source>
</evidence>
<comment type="subcellular location">
    <subcellularLocation>
        <location evidence="1">Membrane</location>
        <topology evidence="1">Multi-pass membrane protein</topology>
    </subcellularLocation>
</comment>
<proteinExistence type="predicted"/>
<accession>A0A813C1V8</accession>
<dbReference type="Pfam" id="PF12076">
    <property type="entry name" value="CER1-like_C"/>
    <property type="match status" value="1"/>
</dbReference>
<protein>
    <submittedName>
        <fullName evidence="3">CER3 protein</fullName>
    </submittedName>
</protein>
<comment type="caution">
    <text evidence="3">The sequence shown here is derived from an EMBL/GenBank/DDBJ whole genome shotgun (WGS) entry which is preliminary data.</text>
</comment>
<feature type="non-terminal residue" evidence="3">
    <location>
        <position position="1234"/>
    </location>
</feature>
<evidence type="ECO:0000259" key="2">
    <source>
        <dbReference type="Pfam" id="PF12076"/>
    </source>
</evidence>
<evidence type="ECO:0000313" key="4">
    <source>
        <dbReference type="Proteomes" id="UP000601435"/>
    </source>
</evidence>
<dbReference type="Proteomes" id="UP000601435">
    <property type="component" value="Unassembled WGS sequence"/>
</dbReference>
<dbReference type="OrthoDB" id="408954at2759"/>
<evidence type="ECO:0000313" key="3">
    <source>
        <dbReference type="EMBL" id="CAE7938331.1"/>
    </source>
</evidence>
<dbReference type="PANTHER" id="PTHR11863">
    <property type="entry name" value="STEROL DESATURASE"/>
    <property type="match status" value="1"/>
</dbReference>
<dbReference type="InterPro" id="IPR036291">
    <property type="entry name" value="NAD(P)-bd_dom_sf"/>
</dbReference>
<reference evidence="3" key="1">
    <citation type="submission" date="2021-02" db="EMBL/GenBank/DDBJ databases">
        <authorList>
            <person name="Dougan E. K."/>
            <person name="Rhodes N."/>
            <person name="Thang M."/>
            <person name="Chan C."/>
        </authorList>
    </citation>
    <scope>NUCLEOTIDE SEQUENCE</scope>
</reference>
<dbReference type="SUPFAM" id="SSF51735">
    <property type="entry name" value="NAD(P)-binding Rossmann-fold domains"/>
    <property type="match status" value="1"/>
</dbReference>
<feature type="non-terminal residue" evidence="3">
    <location>
        <position position="1"/>
    </location>
</feature>
<dbReference type="EMBL" id="CAJNJA010086108">
    <property type="protein sequence ID" value="CAE7938331.1"/>
    <property type="molecule type" value="Genomic_DNA"/>
</dbReference>
<keyword evidence="4" id="KW-1185">Reference proteome</keyword>
<dbReference type="InterPro" id="IPR021940">
    <property type="entry name" value="CER1-like_C"/>
</dbReference>
<dbReference type="GO" id="GO:0016020">
    <property type="term" value="C:membrane"/>
    <property type="evidence" value="ECO:0007669"/>
    <property type="project" value="UniProtKB-SubCell"/>
</dbReference>
<sequence>LVRWLSYDGHVAEEPVRVIDAAPEGCFLAPIVLAPAADDFPRRQVFQCQNPPADSTQALRLRLLESRLHLPRLVGATSIVWSKANSLFNICTWGHAACRMANNRVRMILYGASSHLNLVWAGRLARRAGNMLQRGCIQWEVAAGTTCGLLRRWMKKHHWRETGPWQWTHQFFVREQCAHAHAQVDLRNQALLDANLHALRRAWHRARFLEWLHGNTVRHRHEAQEMHEAHGENNILKAFHAVDFEKIRGFLALGPGHRNVLLGMVVSDMWLFKSGERATGLCSLCSNAPGTFAHLMWHCPHTAATRPARIPSCPLEARLGGDTGSLRPEWPGCLRRSFGSRVLGRLTSATDLALRLLPVGSGRRGADYDQGYLHYNDIYTLKATDTQILDILMKDKFPPNWEGCVCPFCNKGVLGPLSTRSQRDTKAYRCNKKNCQKFVYPLHLHPIFTLVRGPEGHSLQVQQAVALLLRLAGVSLSTIHLLTNINHKAVERMNHNLNLVRSGHVTKVEKSIKFGGDPKAWKDVEVDEACFDKRTLKPWRHGNNGEVDWTPVAQKWLKNRHEVGMGQAFIKERLRLNQHGKASSKQLAAQIRSAQYEYWYRNEVILAVYVDITMKAAKETEALTAEQHFRESIRVARTTRELLKRFAAAHRWLEQHKDEDHREKTIDILETTKSSRFSDEDVHEDLAINKECFLMAIQDREVQHLMNQLDLPPDRANLFEIIDADDSGALHIAELVHGLLKVRGEVKKSDTVAALLATKSVQEMVHEMQQEQKADMEYLCRLVRSLSGPPRTAQVFLVPGWFGCFSPALIPIYFVFFDIMNCIGHCNFECMPTWAQTGPLKYFVYTSSYHSLHHSKYKYNYCLFCPIWDYLGGTVHPTTESLHQEVLHQKSRQLDVVFLAHGHGLHSMLHLPWLSPFLASHQHEQRWWMLPLQPLTFLWVLFCRHCLSTACVQRYHYRSTQCATWCLPVTGHFYFMKSHRKPIFDMLVQAVKDADDAGVKYLGLAHLNKAEFLNQGGKDLLPLLGDRKIRIVHGNTLTAAAVWQALQEHTQPKDEIVFAGSTSKIGRALCILLARRGHTVRMITGCEERFQKIKGEAGEFGKNLVRVQTYEEGVGCGVWILGKWMEPKRIQALIPPSSLIIDFAVPHVSEEVAKDYRYVNGAALSYSLKETDLTFCHDVPNTVPACMAAAVIHAREDTQRHELGEVEVDEVEGWWDKASRHGFRLAYREPKGKR</sequence>
<gene>
    <name evidence="3" type="primary">CER3</name>
    <name evidence="3" type="ORF">SNEC2469_LOCUS33117</name>
</gene>
<feature type="domain" description="Very-long-chain aldehyde decarbonylase CER1-like C-terminal" evidence="2">
    <location>
        <begin position="1056"/>
        <end position="1224"/>
    </location>
</feature>
<organism evidence="3 4">
    <name type="scientific">Symbiodinium necroappetens</name>
    <dbReference type="NCBI Taxonomy" id="1628268"/>
    <lineage>
        <taxon>Eukaryota</taxon>
        <taxon>Sar</taxon>
        <taxon>Alveolata</taxon>
        <taxon>Dinophyceae</taxon>
        <taxon>Suessiales</taxon>
        <taxon>Symbiodiniaceae</taxon>
        <taxon>Symbiodinium</taxon>
    </lineage>
</organism>
<dbReference type="AlphaFoldDB" id="A0A813C1V8"/>